<accession>A0AAW2TUR3</accession>
<proteinExistence type="predicted"/>
<organism evidence="1">
    <name type="scientific">Sesamum radiatum</name>
    <name type="common">Black benniseed</name>
    <dbReference type="NCBI Taxonomy" id="300843"/>
    <lineage>
        <taxon>Eukaryota</taxon>
        <taxon>Viridiplantae</taxon>
        <taxon>Streptophyta</taxon>
        <taxon>Embryophyta</taxon>
        <taxon>Tracheophyta</taxon>
        <taxon>Spermatophyta</taxon>
        <taxon>Magnoliopsida</taxon>
        <taxon>eudicotyledons</taxon>
        <taxon>Gunneridae</taxon>
        <taxon>Pentapetalae</taxon>
        <taxon>asterids</taxon>
        <taxon>lamiids</taxon>
        <taxon>Lamiales</taxon>
        <taxon>Pedaliaceae</taxon>
        <taxon>Sesamum</taxon>
    </lineage>
</organism>
<evidence type="ECO:0000313" key="1">
    <source>
        <dbReference type="EMBL" id="KAL0408297.1"/>
    </source>
</evidence>
<protein>
    <submittedName>
        <fullName evidence="1">Zinc finger BED domain-containing protein RICESLEEPER 1</fullName>
    </submittedName>
</protein>
<dbReference type="PANTHER" id="PTHR23272:SF183">
    <property type="entry name" value="ZINC FINGER BED DOMAIN-CONTAINING PROTEIN RICESLEEPER 1-LIKE"/>
    <property type="match status" value="1"/>
</dbReference>
<reference evidence="1" key="2">
    <citation type="journal article" date="2024" name="Plant">
        <title>Genomic evolution and insights into agronomic trait innovations of Sesamum species.</title>
        <authorList>
            <person name="Miao H."/>
            <person name="Wang L."/>
            <person name="Qu L."/>
            <person name="Liu H."/>
            <person name="Sun Y."/>
            <person name="Le M."/>
            <person name="Wang Q."/>
            <person name="Wei S."/>
            <person name="Zheng Y."/>
            <person name="Lin W."/>
            <person name="Duan Y."/>
            <person name="Cao H."/>
            <person name="Xiong S."/>
            <person name="Wang X."/>
            <person name="Wei L."/>
            <person name="Li C."/>
            <person name="Ma Q."/>
            <person name="Ju M."/>
            <person name="Zhao R."/>
            <person name="Li G."/>
            <person name="Mu C."/>
            <person name="Tian Q."/>
            <person name="Mei H."/>
            <person name="Zhang T."/>
            <person name="Gao T."/>
            <person name="Zhang H."/>
        </authorList>
    </citation>
    <scope>NUCLEOTIDE SEQUENCE</scope>
    <source>
        <strain evidence="1">G02</strain>
    </source>
</reference>
<dbReference type="InterPro" id="IPR012337">
    <property type="entry name" value="RNaseH-like_sf"/>
</dbReference>
<gene>
    <name evidence="1" type="ORF">Sradi_1764100</name>
</gene>
<dbReference type="SUPFAM" id="SSF53098">
    <property type="entry name" value="Ribonuclease H-like"/>
    <property type="match status" value="1"/>
</dbReference>
<comment type="caution">
    <text evidence="1">The sequence shown here is derived from an EMBL/GenBank/DDBJ whole genome shotgun (WGS) entry which is preliminary data.</text>
</comment>
<dbReference type="EMBL" id="JACGWJ010000007">
    <property type="protein sequence ID" value="KAL0408297.1"/>
    <property type="molecule type" value="Genomic_DNA"/>
</dbReference>
<dbReference type="PANTHER" id="PTHR23272">
    <property type="entry name" value="BED FINGER-RELATED"/>
    <property type="match status" value="1"/>
</dbReference>
<sequence length="293" mass="33940">MVITGIGLTRVGNYRSTCLTLFIFHLHADFLKLQMLFGAAWRLEHRDSRWLSEIKNIVDVIRDSVEYVRQSDARLKIFSEIVKQLNLPNKKLVDDCRTRWNSTYEMLGAVIKFKNVFPRFADREPHYDICPSAADWTKAEKPCLVLELFWAATHIVSGSDYPTSHLFLNEVSRVKVLSDKKTLENDIFIQYARMNAKWGETNLLMSIAVVIDPRSIFNTEGESIGEGQRNNLSNPDLTNVKTQCGWSEYAEFPKSVESIQPQKSKLDLYLEDLRRIRRMGKTLMFWIGGELMH</sequence>
<reference evidence="1" key="1">
    <citation type="submission" date="2020-06" db="EMBL/GenBank/DDBJ databases">
        <authorList>
            <person name="Li T."/>
            <person name="Hu X."/>
            <person name="Zhang T."/>
            <person name="Song X."/>
            <person name="Zhang H."/>
            <person name="Dai N."/>
            <person name="Sheng W."/>
            <person name="Hou X."/>
            <person name="Wei L."/>
        </authorList>
    </citation>
    <scope>NUCLEOTIDE SEQUENCE</scope>
    <source>
        <strain evidence="1">G02</strain>
        <tissue evidence="1">Leaf</tissue>
    </source>
</reference>
<name>A0AAW2TUR3_SESRA</name>
<dbReference type="AlphaFoldDB" id="A0AAW2TUR3"/>